<dbReference type="InterPro" id="IPR011990">
    <property type="entry name" value="TPR-like_helical_dom_sf"/>
</dbReference>
<sequence>MLYFNYSVKKGETMNVGSIIKYYRTKNNMTQSQLADGICSISHLSKTESNTYSPHPSTIEALLLKMGVQLNKEVEKHKQLTRLIEKFIDCSLYYDLDTMRQVYKQLEGQNEYIQSTDLVNQYELYKFRFYIYDNNLSKAEQQKKLLERMKASFLSPEYWIYQFFQSLYFTMTGEKTKSFELLDTLDSGIQSIPQKFEGEFYYQKARMLVLADRYELSAHFAELAVRSFQLHHNYIRLLHAQMLLAINYTRRNLIVQAESLYEILIRNTHLTNQTDLHNQTLYNYTELLRMKHAHYESLEILQSLKEKVEPSTYFHKAVLTSLVESMLETEQDATTQIQELKALSTKSEDKFFRIYVTYFEKRNFSQPDLKTYCEDIMFQFFRKNGYIKETKNVAAELATHYSAQQQWEKAYYYQSFWDENGGEWN</sequence>
<dbReference type="KEGG" id="pll:I858_003575"/>
<dbReference type="Gene3D" id="1.25.40.10">
    <property type="entry name" value="Tetratricopeptide repeat domain"/>
    <property type="match status" value="1"/>
</dbReference>
<dbReference type="Proteomes" id="UP000053354">
    <property type="component" value="Chromosome"/>
</dbReference>
<reference evidence="2" key="1">
    <citation type="submission" date="2016-10" db="EMBL/GenBank/DDBJ databases">
        <authorList>
            <person name="See-Too W.S."/>
        </authorList>
    </citation>
    <scope>NUCLEOTIDE SEQUENCE</scope>
    <source>
        <strain evidence="2">L10.15</strain>
    </source>
</reference>
<dbReference type="SUPFAM" id="SSF47413">
    <property type="entry name" value="lambda repressor-like DNA-binding domains"/>
    <property type="match status" value="1"/>
</dbReference>
<organism evidence="2 3">
    <name type="scientific">Planococcus versutus</name>
    <dbReference type="NCBI Taxonomy" id="1302659"/>
    <lineage>
        <taxon>Bacteria</taxon>
        <taxon>Bacillati</taxon>
        <taxon>Bacillota</taxon>
        <taxon>Bacilli</taxon>
        <taxon>Bacillales</taxon>
        <taxon>Caryophanaceae</taxon>
        <taxon>Planococcus</taxon>
    </lineage>
</organism>
<dbReference type="EMBL" id="CP016540">
    <property type="protein sequence ID" value="ANU26111.1"/>
    <property type="molecule type" value="Genomic_DNA"/>
</dbReference>
<accession>A0A1B1RYV1</accession>
<protein>
    <submittedName>
        <fullName evidence="2">Transcriptional regulator</fullName>
    </submittedName>
</protein>
<dbReference type="SMART" id="SM00530">
    <property type="entry name" value="HTH_XRE"/>
    <property type="match status" value="1"/>
</dbReference>
<dbReference type="InterPro" id="IPR001387">
    <property type="entry name" value="Cro/C1-type_HTH"/>
</dbReference>
<dbReference type="GO" id="GO:0003677">
    <property type="term" value="F:DNA binding"/>
    <property type="evidence" value="ECO:0007669"/>
    <property type="project" value="InterPro"/>
</dbReference>
<evidence type="ECO:0000259" key="1">
    <source>
        <dbReference type="PROSITE" id="PS50943"/>
    </source>
</evidence>
<evidence type="ECO:0000313" key="2">
    <source>
        <dbReference type="EMBL" id="ANU26111.1"/>
    </source>
</evidence>
<keyword evidence="3" id="KW-1185">Reference proteome</keyword>
<dbReference type="CDD" id="cd00093">
    <property type="entry name" value="HTH_XRE"/>
    <property type="match status" value="1"/>
</dbReference>
<feature type="domain" description="HTH cro/C1-type" evidence="1">
    <location>
        <begin position="20"/>
        <end position="74"/>
    </location>
</feature>
<dbReference type="InterPro" id="IPR010982">
    <property type="entry name" value="Lambda_DNA-bd_dom_sf"/>
</dbReference>
<dbReference type="STRING" id="1302659.I858_003575"/>
<dbReference type="AlphaFoldDB" id="A0A1B1RYV1"/>
<dbReference type="Pfam" id="PF01381">
    <property type="entry name" value="HTH_3"/>
    <property type="match status" value="1"/>
</dbReference>
<dbReference type="PROSITE" id="PS50943">
    <property type="entry name" value="HTH_CROC1"/>
    <property type="match status" value="1"/>
</dbReference>
<proteinExistence type="predicted"/>
<dbReference type="Gene3D" id="1.10.260.40">
    <property type="entry name" value="lambda repressor-like DNA-binding domains"/>
    <property type="match status" value="1"/>
</dbReference>
<evidence type="ECO:0000313" key="3">
    <source>
        <dbReference type="Proteomes" id="UP000053354"/>
    </source>
</evidence>
<name>A0A1B1RYV1_9BACL</name>
<gene>
    <name evidence="2" type="ORF">I858_003575</name>
</gene>